<evidence type="ECO:0000256" key="1">
    <source>
        <dbReference type="ARBA" id="ARBA00023002"/>
    </source>
</evidence>
<dbReference type="SUPFAM" id="SSF48179">
    <property type="entry name" value="6-phosphogluconate dehydrogenase C-terminal domain-like"/>
    <property type="match status" value="1"/>
</dbReference>
<dbReference type="InterPro" id="IPR036291">
    <property type="entry name" value="NAD(P)-bd_dom_sf"/>
</dbReference>
<accession>A0A1B8YLY9</accession>
<comment type="caution">
    <text evidence="3">The sequence shown here is derived from an EMBL/GenBank/DDBJ whole genome shotgun (WGS) entry which is preliminary data.</text>
</comment>
<dbReference type="Gene3D" id="3.40.50.720">
    <property type="entry name" value="NAD(P)-binding Rossmann-like Domain"/>
    <property type="match status" value="1"/>
</dbReference>
<dbReference type="InterPro" id="IPR050812">
    <property type="entry name" value="Preph/Arog_dehydrog"/>
</dbReference>
<sequence>MSNHSVGNHCVGNHCVNSHKVVILGGQGAIGSLLSRLFTRCGHMAYSVDQRTQGMCSHDYHSHDYQIDILNPAADAGEVFSGAKAVVFALPEAVAIQGLPWVLSAIDDDVQIVSTCSVQAPFHSALRAAALGQPFIGVNPMFSPSLPEQKRPVAVTLDNCHVSEHWIERVLTRADMRISRMTPEEHDRVMALCQALPHAAILIFGLVLAKSPLDIGTLATIAPPPMRTMLALLSRILRNPIEVYWDVQYENPMAAEPRQALLHAIQQLNSIVQAGDQTEFGNNLRDIARQLGEQLDISAADCQHIFSTLK</sequence>
<keyword evidence="4" id="KW-1185">Reference proteome</keyword>
<dbReference type="InterPro" id="IPR046825">
    <property type="entry name" value="PDH_C"/>
</dbReference>
<dbReference type="GO" id="GO:0006571">
    <property type="term" value="P:tyrosine biosynthetic process"/>
    <property type="evidence" value="ECO:0007669"/>
    <property type="project" value="InterPro"/>
</dbReference>
<dbReference type="PATRIC" id="fig|29488.15.peg.657"/>
<dbReference type="Proteomes" id="UP000092665">
    <property type="component" value="Unassembled WGS sequence"/>
</dbReference>
<dbReference type="InterPro" id="IPR008927">
    <property type="entry name" value="6-PGluconate_DH-like_C_sf"/>
</dbReference>
<dbReference type="GO" id="GO:0008977">
    <property type="term" value="F:prephenate dehydrogenase (NAD+) activity"/>
    <property type="evidence" value="ECO:0007669"/>
    <property type="project" value="InterPro"/>
</dbReference>
<organism evidence="3 4">
    <name type="scientific">Photorhabdus namnaonensis</name>
    <dbReference type="NCBI Taxonomy" id="1851568"/>
    <lineage>
        <taxon>Bacteria</taxon>
        <taxon>Pseudomonadati</taxon>
        <taxon>Pseudomonadota</taxon>
        <taxon>Gammaproteobacteria</taxon>
        <taxon>Enterobacterales</taxon>
        <taxon>Morganellaceae</taxon>
        <taxon>Photorhabdus</taxon>
    </lineage>
</organism>
<dbReference type="EMBL" id="LOIC01000018">
    <property type="protein sequence ID" value="OCA56096.1"/>
    <property type="molecule type" value="Genomic_DNA"/>
</dbReference>
<dbReference type="GO" id="GO:0070403">
    <property type="term" value="F:NAD+ binding"/>
    <property type="evidence" value="ECO:0007669"/>
    <property type="project" value="TreeGrafter"/>
</dbReference>
<evidence type="ECO:0000313" key="4">
    <source>
        <dbReference type="Proteomes" id="UP000092665"/>
    </source>
</evidence>
<evidence type="ECO:0000313" key="3">
    <source>
        <dbReference type="EMBL" id="OCA56096.1"/>
    </source>
</evidence>
<dbReference type="SUPFAM" id="SSF51735">
    <property type="entry name" value="NAD(P)-binding Rossmann-fold domains"/>
    <property type="match status" value="1"/>
</dbReference>
<gene>
    <name evidence="3" type="primary">tyrA_1</name>
    <name evidence="3" type="ORF">Phpb_00595</name>
</gene>
<feature type="domain" description="Prephenate/arogenate dehydrogenase" evidence="2">
    <location>
        <begin position="19"/>
        <end position="302"/>
    </location>
</feature>
<dbReference type="PANTHER" id="PTHR21363:SF0">
    <property type="entry name" value="PREPHENATE DEHYDROGENASE [NADP(+)]"/>
    <property type="match status" value="1"/>
</dbReference>
<name>A0A1B8YLY9_9GAMM</name>
<proteinExistence type="predicted"/>
<dbReference type="PANTHER" id="PTHR21363">
    <property type="entry name" value="PREPHENATE DEHYDROGENASE"/>
    <property type="match status" value="1"/>
</dbReference>
<dbReference type="PROSITE" id="PS51176">
    <property type="entry name" value="PDH_ADH"/>
    <property type="match status" value="1"/>
</dbReference>
<protein>
    <submittedName>
        <fullName evidence="3">T-protein</fullName>
    </submittedName>
</protein>
<dbReference type="Pfam" id="PF20463">
    <property type="entry name" value="PDH_C"/>
    <property type="match status" value="1"/>
</dbReference>
<dbReference type="AlphaFoldDB" id="A0A1B8YLY9"/>
<evidence type="ECO:0000259" key="2">
    <source>
        <dbReference type="PROSITE" id="PS51176"/>
    </source>
</evidence>
<dbReference type="GO" id="GO:0004665">
    <property type="term" value="F:prephenate dehydrogenase (NADP+) activity"/>
    <property type="evidence" value="ECO:0007669"/>
    <property type="project" value="InterPro"/>
</dbReference>
<dbReference type="RefSeq" id="WP_240492389.1">
    <property type="nucleotide sequence ID" value="NZ_CAWMQN010000018.1"/>
</dbReference>
<dbReference type="InterPro" id="IPR003099">
    <property type="entry name" value="Prephen_DH"/>
</dbReference>
<reference evidence="4" key="1">
    <citation type="submission" date="2015-11" db="EMBL/GenBank/DDBJ databases">
        <authorList>
            <person name="Tobias N.J."/>
            <person name="Mishra B."/>
            <person name="Gupta D.K."/>
            <person name="Thines M."/>
            <person name="Stinear T.P."/>
            <person name="Bode H.B."/>
        </authorList>
    </citation>
    <scope>NUCLEOTIDE SEQUENCE [LARGE SCALE GENOMIC DNA]</scope>
    <source>
        <strain evidence="4">PB45.5</strain>
    </source>
</reference>
<keyword evidence="1" id="KW-0560">Oxidoreductase</keyword>
<dbReference type="Gene3D" id="1.10.3660.10">
    <property type="entry name" value="6-phosphogluconate dehydrogenase C-terminal like domain"/>
    <property type="match status" value="1"/>
</dbReference>